<reference evidence="1 2" key="1">
    <citation type="submission" date="2016-11" db="EMBL/GenBank/DDBJ databases">
        <authorList>
            <person name="Jaros S."/>
            <person name="Januszkiewicz K."/>
            <person name="Wedrychowicz H."/>
        </authorList>
    </citation>
    <scope>NUCLEOTIDE SEQUENCE [LARGE SCALE GENOMIC DNA]</scope>
    <source>
        <strain evidence="1 2">DSM 14214</strain>
    </source>
</reference>
<dbReference type="EMBL" id="FRAH01000004">
    <property type="protein sequence ID" value="SHJ69063.1"/>
    <property type="molecule type" value="Genomic_DNA"/>
</dbReference>
<dbReference type="RefSeq" id="WP_072848471.1">
    <property type="nucleotide sequence ID" value="NZ_FRAH01000004.1"/>
</dbReference>
<keyword evidence="2" id="KW-1185">Reference proteome</keyword>
<evidence type="ECO:0008006" key="3">
    <source>
        <dbReference type="Google" id="ProtNLM"/>
    </source>
</evidence>
<proteinExistence type="predicted"/>
<accession>A0A1M6LCY3</accession>
<name>A0A1M6LCY3_9FIRM</name>
<gene>
    <name evidence="1" type="ORF">SAMN02745138_00347</name>
</gene>
<evidence type="ECO:0000313" key="1">
    <source>
        <dbReference type="EMBL" id="SHJ69063.1"/>
    </source>
</evidence>
<dbReference type="OrthoDB" id="9813511at2"/>
<evidence type="ECO:0000313" key="2">
    <source>
        <dbReference type="Proteomes" id="UP000183975"/>
    </source>
</evidence>
<protein>
    <recommendedName>
        <fullName evidence="3">Antirestriction protein (ArdA)</fullName>
    </recommendedName>
</protein>
<dbReference type="AlphaFoldDB" id="A0A1M6LCY3"/>
<sequence length="419" mass="48474">MKVTLANKTIRDTTEITISLPERDSKISEFAEKLYIPEISADKNCVVLQCRKFPFIEGMEVNIDELNYLAKRIDGFDFYEAETFYTAAEMEKPDTVEDLINLSFQIDNYFLIDLNDKDTKKLNRVFLFKKYGSMPVSELDTAGTEKINEFFNSRKKGYVGEYGIIFKFKEEAQKLYDGLHFPPYYYGKSSALLLEGTNENGQLKMEFIEIPCDNITIDKALYHMGLDKITRPQISIDNCGEEHIYNKIQRITEELSMSIKEKLYTMNLYSKAIETMPDMGMLSRHKTIETVLDICNPQNTEELTLILNGADEFKLYEGVTDYREYALNILDSPEYHFPDDIKAFIRLDAYARHCLSEKCHLFTENGLVVYRGSSENIMNMIGRSNMLENEIKSGLAEDEGDLYEDPENDVGSQDMDMFF</sequence>
<organism evidence="1 2">
    <name type="scientific">Anaerotignum lactatifermentans DSM 14214</name>
    <dbReference type="NCBI Taxonomy" id="1121323"/>
    <lineage>
        <taxon>Bacteria</taxon>
        <taxon>Bacillati</taxon>
        <taxon>Bacillota</taxon>
        <taxon>Clostridia</taxon>
        <taxon>Lachnospirales</taxon>
        <taxon>Anaerotignaceae</taxon>
        <taxon>Anaerotignum</taxon>
    </lineage>
</organism>
<dbReference type="Proteomes" id="UP000183975">
    <property type="component" value="Unassembled WGS sequence"/>
</dbReference>